<dbReference type="CDD" id="cd14668">
    <property type="entry name" value="mlta_B"/>
    <property type="match status" value="1"/>
</dbReference>
<dbReference type="GO" id="GO:0019867">
    <property type="term" value="C:outer membrane"/>
    <property type="evidence" value="ECO:0007669"/>
    <property type="project" value="InterPro"/>
</dbReference>
<evidence type="ECO:0000313" key="8">
    <source>
        <dbReference type="EMBL" id="RVU07054.1"/>
    </source>
</evidence>
<dbReference type="SMART" id="SM00925">
    <property type="entry name" value="MltA"/>
    <property type="match status" value="1"/>
</dbReference>
<feature type="domain" description="Lytic transglycosylase MltA" evidence="7">
    <location>
        <begin position="141"/>
        <end position="303"/>
    </location>
</feature>
<sequence length="408" mass="43705">MLKASWPLKAGLATMSMVVALLAGCVPNSQQGGRVQHRPSANQPARTNALSVGVRSGPELSSMGLTDAMARGAFLAFRESCPKLLARNDVSGLTRNSDWREACDAVTRWPVPEAASFFTTQFETAIVGTGELNATGYYEPEIAGSRNWSPDYPVPVYRQPPDLVHARPGDAPVKSNGQTPFGRYDEFGRFVPYYSRAEIENGVLDGRGLEIAWVADPVEFFFLQIQGSGRLRLADGSVMRIGYAAENGQAYTGIGTIMAKRGLVGSGPGQYPASMQGLMRYIRDYPEEGRALMRENKSWIFFRELIGGGPIGAMGVPVHGQVSVAADPLFVPLGAPVFLAPDPALAGAMLVRGLWVAQDTGGAIKGPNRFDTFWGAGDRAREVAGGMKARGQAIVLLPRGTLSRLGAK</sequence>
<name>A0A437NAT7_9SPHN</name>
<dbReference type="GO" id="GO:0004553">
    <property type="term" value="F:hydrolase activity, hydrolyzing O-glycosyl compounds"/>
    <property type="evidence" value="ECO:0007669"/>
    <property type="project" value="InterPro"/>
</dbReference>
<dbReference type="GO" id="GO:0009254">
    <property type="term" value="P:peptidoglycan turnover"/>
    <property type="evidence" value="ECO:0007669"/>
    <property type="project" value="InterPro"/>
</dbReference>
<dbReference type="EMBL" id="SACO01000002">
    <property type="protein sequence ID" value="RVU07054.1"/>
    <property type="molecule type" value="Genomic_DNA"/>
</dbReference>
<feature type="signal peptide" evidence="6">
    <location>
        <begin position="1"/>
        <end position="23"/>
    </location>
</feature>
<comment type="catalytic activity">
    <reaction evidence="1">
        <text>Exolytic cleavage of the (1-&gt;4)-beta-glycosidic linkage between N-acetylmuramic acid (MurNAc) and N-acetylglucosamine (GlcNAc) residues in peptidoglycan, from either the reducing or the non-reducing ends of the peptidoglycan chains, with concomitant formation of a 1,6-anhydrobond in the MurNAc residue.</text>
        <dbReference type="EC" id="4.2.2.n1"/>
    </reaction>
</comment>
<feature type="chain" id="PRO_5019496892" description="peptidoglycan lytic exotransglycosylase" evidence="6">
    <location>
        <begin position="24"/>
        <end position="408"/>
    </location>
</feature>
<dbReference type="PANTHER" id="PTHR30124">
    <property type="entry name" value="MEMBRANE-BOUND LYTIC MUREIN TRANSGLYCOSYLASE A"/>
    <property type="match status" value="1"/>
</dbReference>
<dbReference type="PIRSF" id="PIRSF019422">
    <property type="entry name" value="MltA"/>
    <property type="match status" value="1"/>
</dbReference>
<dbReference type="InterPro" id="IPR010611">
    <property type="entry name" value="3D_dom"/>
</dbReference>
<dbReference type="CDD" id="cd14485">
    <property type="entry name" value="mltA_like_LT_A"/>
    <property type="match status" value="1"/>
</dbReference>
<keyword evidence="6" id="KW-0732">Signal</keyword>
<dbReference type="Gene3D" id="2.40.40.10">
    <property type="entry name" value="RlpA-like domain"/>
    <property type="match status" value="1"/>
</dbReference>
<evidence type="ECO:0000256" key="2">
    <source>
        <dbReference type="ARBA" id="ARBA00012587"/>
    </source>
</evidence>
<comment type="caution">
    <text evidence="8">The sequence shown here is derived from an EMBL/GenBank/DDBJ whole genome shotgun (WGS) entry which is preliminary data.</text>
</comment>
<dbReference type="GO" id="GO:0071555">
    <property type="term" value="P:cell wall organization"/>
    <property type="evidence" value="ECO:0007669"/>
    <property type="project" value="UniProtKB-KW"/>
</dbReference>
<dbReference type="EC" id="4.2.2.n1" evidence="2"/>
<dbReference type="Pfam" id="PF03562">
    <property type="entry name" value="MltA"/>
    <property type="match status" value="1"/>
</dbReference>
<reference evidence="8 9" key="1">
    <citation type="submission" date="2019-01" db="EMBL/GenBank/DDBJ databases">
        <authorList>
            <person name="Chen W.-M."/>
        </authorList>
    </citation>
    <scope>NUCLEOTIDE SEQUENCE [LARGE SCALE GENOMIC DNA]</scope>
    <source>
        <strain evidence="8 9">FSY-9</strain>
    </source>
</reference>
<dbReference type="RefSeq" id="WP_127706313.1">
    <property type="nucleotide sequence ID" value="NZ_SACO01000002.1"/>
</dbReference>
<dbReference type="PROSITE" id="PS51257">
    <property type="entry name" value="PROKAR_LIPOPROTEIN"/>
    <property type="match status" value="1"/>
</dbReference>
<dbReference type="InterPro" id="IPR026044">
    <property type="entry name" value="MltA"/>
</dbReference>
<dbReference type="AlphaFoldDB" id="A0A437NAT7"/>
<proteinExistence type="predicted"/>
<dbReference type="GO" id="GO:0008933">
    <property type="term" value="F:peptidoglycan lytic transglycosylase activity"/>
    <property type="evidence" value="ECO:0007669"/>
    <property type="project" value="TreeGrafter"/>
</dbReference>
<keyword evidence="3" id="KW-0456">Lyase</keyword>
<dbReference type="InterPro" id="IPR036908">
    <property type="entry name" value="RlpA-like_sf"/>
</dbReference>
<dbReference type="GO" id="GO:0009253">
    <property type="term" value="P:peptidoglycan catabolic process"/>
    <property type="evidence" value="ECO:0007669"/>
    <property type="project" value="TreeGrafter"/>
</dbReference>
<evidence type="ECO:0000256" key="1">
    <source>
        <dbReference type="ARBA" id="ARBA00001420"/>
    </source>
</evidence>
<dbReference type="PANTHER" id="PTHR30124:SF0">
    <property type="entry name" value="MEMBRANE-BOUND LYTIC MUREIN TRANSGLYCOSYLASE A"/>
    <property type="match status" value="1"/>
</dbReference>
<evidence type="ECO:0000256" key="3">
    <source>
        <dbReference type="ARBA" id="ARBA00023239"/>
    </source>
</evidence>
<dbReference type="SUPFAM" id="SSF50685">
    <property type="entry name" value="Barwin-like endoglucanases"/>
    <property type="match status" value="1"/>
</dbReference>
<evidence type="ECO:0000256" key="5">
    <source>
        <dbReference type="ARBA" id="ARBA00030918"/>
    </source>
</evidence>
<dbReference type="Pfam" id="PF06725">
    <property type="entry name" value="3D"/>
    <property type="match status" value="1"/>
</dbReference>
<dbReference type="Proteomes" id="UP000282837">
    <property type="component" value="Unassembled WGS sequence"/>
</dbReference>
<evidence type="ECO:0000256" key="4">
    <source>
        <dbReference type="ARBA" id="ARBA00023316"/>
    </source>
</evidence>
<dbReference type="InterPro" id="IPR005300">
    <property type="entry name" value="MltA_B"/>
</dbReference>
<dbReference type="OrthoDB" id="9783686at2"/>
<evidence type="ECO:0000259" key="7">
    <source>
        <dbReference type="SMART" id="SM00925"/>
    </source>
</evidence>
<gene>
    <name evidence="8" type="ORF">EOE18_03620</name>
</gene>
<keyword evidence="9" id="KW-1185">Reference proteome</keyword>
<evidence type="ECO:0000256" key="6">
    <source>
        <dbReference type="SAM" id="SignalP"/>
    </source>
</evidence>
<accession>A0A437NAT7</accession>
<keyword evidence="4" id="KW-0961">Cell wall biogenesis/degradation</keyword>
<evidence type="ECO:0000313" key="9">
    <source>
        <dbReference type="Proteomes" id="UP000282837"/>
    </source>
</evidence>
<protein>
    <recommendedName>
        <fullName evidence="2">peptidoglycan lytic exotransglycosylase</fullName>
        <ecNumber evidence="2">4.2.2.n1</ecNumber>
    </recommendedName>
    <alternativeName>
        <fullName evidence="5">Murein hydrolase A</fullName>
    </alternativeName>
</protein>
<organism evidence="8 9">
    <name type="scientific">Novosphingobium umbonatum</name>
    <dbReference type="NCBI Taxonomy" id="1908524"/>
    <lineage>
        <taxon>Bacteria</taxon>
        <taxon>Pseudomonadati</taxon>
        <taxon>Pseudomonadota</taxon>
        <taxon>Alphaproteobacteria</taxon>
        <taxon>Sphingomonadales</taxon>
        <taxon>Sphingomonadaceae</taxon>
        <taxon>Novosphingobium</taxon>
    </lineage>
</organism>
<dbReference type="Gene3D" id="2.40.240.50">
    <property type="entry name" value="Barwin-like endoglucanases"/>
    <property type="match status" value="1"/>
</dbReference>